<organism evidence="1">
    <name type="scientific">Polyporus grammocephalus</name>
    <dbReference type="NCBI Taxonomy" id="196234"/>
    <lineage>
        <taxon>Eukaryota</taxon>
        <taxon>Fungi</taxon>
        <taxon>Dikarya</taxon>
        <taxon>Basidiomycota</taxon>
        <taxon>Agaricomycotina</taxon>
        <taxon>Agaricomycetes</taxon>
        <taxon>Polyporales</taxon>
        <taxon>Polyporaceae</taxon>
        <taxon>Polyporus</taxon>
    </lineage>
</organism>
<sequence>RENANSENAMRTVWRHPPRFLYMDARASEGPRCIIFWGLPQAPLRFAATRSSSRIIVKGSAGNVLLSVCNIRLVRARREKAGWAGVRRCGYVSAGSVRLAATLFSSSPSLHSLAIWARSTGSLKYCCVKCRYLVQSWVSAGISDVYPSFL</sequence>
<reference evidence="1" key="1">
    <citation type="submission" date="2009-05" db="EMBL/GenBank/DDBJ databases">
        <title>Characterization of Differentially Expressed Genes Related to Laccase Biosynthesis of White-Rot Fungus TR16.</title>
        <authorList>
            <person name="Chen Q.-T."/>
            <person name="Guo L.-Q."/>
            <person name="Lin J.-F."/>
        </authorList>
    </citation>
    <scope>NUCLEOTIDE SEQUENCE</scope>
    <source>
        <strain evidence="1">TR16</strain>
    </source>
</reference>
<accession>C7DK18</accession>
<dbReference type="AlphaFoldDB" id="C7DK18"/>
<evidence type="ECO:0000313" key="1">
    <source>
        <dbReference type="EMBL" id="ACT52872.1"/>
    </source>
</evidence>
<feature type="non-terminal residue" evidence="1">
    <location>
        <position position="1"/>
    </location>
</feature>
<dbReference type="EMBL" id="GQ141666">
    <property type="protein sequence ID" value="ACT52872.1"/>
    <property type="molecule type" value="mRNA"/>
</dbReference>
<name>C7DK18_9APHY</name>
<feature type="non-terminal residue" evidence="1">
    <location>
        <position position="150"/>
    </location>
</feature>
<protein>
    <submittedName>
        <fullName evidence="1">Isoquinoline 1-oxidoreductase</fullName>
    </submittedName>
</protein>
<proteinExistence type="evidence at transcript level"/>